<dbReference type="SUPFAM" id="SSF52200">
    <property type="entry name" value="Toll/Interleukin receptor TIR domain"/>
    <property type="match status" value="1"/>
</dbReference>
<comment type="caution">
    <text evidence="3">The sequence shown here is derived from an EMBL/GenBank/DDBJ whole genome shotgun (WGS) entry which is preliminary data.</text>
</comment>
<protein>
    <submittedName>
        <fullName evidence="3">WD40 repeat protein</fullName>
    </submittedName>
</protein>
<reference evidence="3 4" key="1">
    <citation type="submission" date="2023-07" db="EMBL/GenBank/DDBJ databases">
        <title>Sequencing the genomes of 1000 actinobacteria strains.</title>
        <authorList>
            <person name="Klenk H.-P."/>
        </authorList>
    </citation>
    <scope>NUCLEOTIDE SEQUENCE [LARGE SCALE GENOMIC DNA]</scope>
    <source>
        <strain evidence="3 4">DSM 44109</strain>
    </source>
</reference>
<dbReference type="EMBL" id="JAUSRB010000002">
    <property type="protein sequence ID" value="MDP9866721.1"/>
    <property type="molecule type" value="Genomic_DNA"/>
</dbReference>
<dbReference type="InterPro" id="IPR035897">
    <property type="entry name" value="Toll_tir_struct_dom_sf"/>
</dbReference>
<dbReference type="Proteomes" id="UP001230426">
    <property type="component" value="Unassembled WGS sequence"/>
</dbReference>
<feature type="region of interest" description="Disordered" evidence="1">
    <location>
        <begin position="898"/>
        <end position="922"/>
    </location>
</feature>
<sequence>MTAARGSAYDAFISYSHGHDGLLARVLQERLQRFAKPWHRMRALRVFRDQASLAANPGLWTSIEAALSSSEWLILLASPGAAGSVWVERELAWWLEHRSVRRLLLVSTGGGLAWDPGTGDWAAGAAVPPVLRGVFAEEPLWVDLSDVRSARGEAPEIPDERIAAIAAPVRGMDKDELHGEHLRSHRRNMRVAWTAVVALALAAAVAVAGGVVALDQRDQARTQARLATSRLLAAEAIASLGTRFDLAQLLAVEAYRMDRNPQTRAALFQAVSANPRLVRCLPAGAVITALAASADGNVIVAGTAAGTVVRWDLRAGTRAEIRVGDRAIGSVATSSDGRTVAAADGVRASVLEAGAGAAARPVPLESRRAAKVALSATGRYVAVLEPPPAGVLAVRDRRTGRAVRAATDSEMIGIRGESSVALVNSSGTWERRRLTDLRRIGASSDLFSPAGNYTYGISADAGHYGYVKYGGVATLATGRGTGRAGRLPDGPYDNLELSDDGRYAAASRSGRMYVLELSADVERLRPPLELTGGGSVSMIRFLGGDDRLVSATGDTLFLWDLREASRITVSTGIEVESGPTFDPPPRLAVSPEGKTVAVVGGLYTGGDVYDLSGREPRRLVHAEGLSGASVAAADSGPRVLLIGSVGAEPARSVRVWSAGPDGRQVRDIRLGPAALERPAAVRALPGGRSVAILHGGGYGVLDLTAGRPAGHGGLRPAAVADLETADISRDGTAVAWRAGDGPVVLADTRTGRTRTVGTGAAELVLFAGDRLLVQRSGGDLEVWDSSGRTRLTTLPGDAGNRPAAAVSPDGLTVARLRGDGSVQLAGLGTGDILGAFPLPPVTGGGGYPWDATALAFTADGRELLSATSGGVLARTAVDPAAWTRKACEIAGRDLSADEWRRSAHADPPPDLACDRSEQGQGL</sequence>
<dbReference type="SUPFAM" id="SSF50998">
    <property type="entry name" value="Quinoprotein alcohol dehydrogenase-like"/>
    <property type="match status" value="1"/>
</dbReference>
<evidence type="ECO:0000313" key="4">
    <source>
        <dbReference type="Proteomes" id="UP001230426"/>
    </source>
</evidence>
<dbReference type="Gene3D" id="2.130.10.10">
    <property type="entry name" value="YVTN repeat-like/Quinoprotein amine dehydrogenase"/>
    <property type="match status" value="3"/>
</dbReference>
<keyword evidence="2" id="KW-0812">Transmembrane</keyword>
<keyword evidence="2" id="KW-0472">Membrane</keyword>
<dbReference type="InterPro" id="IPR015943">
    <property type="entry name" value="WD40/YVTN_repeat-like_dom_sf"/>
</dbReference>
<feature type="compositionally biased region" description="Basic and acidic residues" evidence="1">
    <location>
        <begin position="912"/>
        <end position="922"/>
    </location>
</feature>
<accession>A0ABT9RCX1</accession>
<evidence type="ECO:0000256" key="2">
    <source>
        <dbReference type="SAM" id="Phobius"/>
    </source>
</evidence>
<dbReference type="Gene3D" id="3.40.50.10140">
    <property type="entry name" value="Toll/interleukin-1 receptor homology (TIR) domain"/>
    <property type="match status" value="1"/>
</dbReference>
<gene>
    <name evidence="3" type="ORF">J2S55_005987</name>
</gene>
<dbReference type="InterPro" id="IPR001680">
    <property type="entry name" value="WD40_rpt"/>
</dbReference>
<dbReference type="RefSeq" id="WP_306867783.1">
    <property type="nucleotide sequence ID" value="NZ_JAUSRB010000002.1"/>
</dbReference>
<dbReference type="SMART" id="SM00320">
    <property type="entry name" value="WD40"/>
    <property type="match status" value="2"/>
</dbReference>
<dbReference type="InterPro" id="IPR011047">
    <property type="entry name" value="Quinoprotein_ADH-like_sf"/>
</dbReference>
<organism evidence="3 4">
    <name type="scientific">Streptosporangium brasiliense</name>
    <dbReference type="NCBI Taxonomy" id="47480"/>
    <lineage>
        <taxon>Bacteria</taxon>
        <taxon>Bacillati</taxon>
        <taxon>Actinomycetota</taxon>
        <taxon>Actinomycetes</taxon>
        <taxon>Streptosporangiales</taxon>
        <taxon>Streptosporangiaceae</taxon>
        <taxon>Streptosporangium</taxon>
    </lineage>
</organism>
<keyword evidence="4" id="KW-1185">Reference proteome</keyword>
<keyword evidence="2" id="KW-1133">Transmembrane helix</keyword>
<evidence type="ECO:0000313" key="3">
    <source>
        <dbReference type="EMBL" id="MDP9866721.1"/>
    </source>
</evidence>
<name>A0ABT9RCX1_9ACTN</name>
<evidence type="ECO:0000256" key="1">
    <source>
        <dbReference type="SAM" id="MobiDB-lite"/>
    </source>
</evidence>
<proteinExistence type="predicted"/>
<feature type="transmembrane region" description="Helical" evidence="2">
    <location>
        <begin position="191"/>
        <end position="214"/>
    </location>
</feature>